<evidence type="ECO:0000313" key="2">
    <source>
        <dbReference type="Proteomes" id="UP001153954"/>
    </source>
</evidence>
<dbReference type="InterPro" id="IPR043011">
    <property type="entry name" value="Bunya_nucleocap_C"/>
</dbReference>
<gene>
    <name evidence="1" type="ORF">EEDITHA_LOCUS3834</name>
</gene>
<organism evidence="1 2">
    <name type="scientific">Euphydryas editha</name>
    <name type="common">Edith's checkerspot</name>
    <dbReference type="NCBI Taxonomy" id="104508"/>
    <lineage>
        <taxon>Eukaryota</taxon>
        <taxon>Metazoa</taxon>
        <taxon>Ecdysozoa</taxon>
        <taxon>Arthropoda</taxon>
        <taxon>Hexapoda</taxon>
        <taxon>Insecta</taxon>
        <taxon>Pterygota</taxon>
        <taxon>Neoptera</taxon>
        <taxon>Endopterygota</taxon>
        <taxon>Lepidoptera</taxon>
        <taxon>Glossata</taxon>
        <taxon>Ditrysia</taxon>
        <taxon>Papilionoidea</taxon>
        <taxon>Nymphalidae</taxon>
        <taxon>Nymphalinae</taxon>
        <taxon>Euphydryas</taxon>
    </lineage>
</organism>
<protein>
    <submittedName>
        <fullName evidence="1">Uncharacterized protein</fullName>
    </submittedName>
</protein>
<accession>A0AAU9TJ14</accession>
<name>A0AAU9TJ14_EUPED</name>
<dbReference type="Proteomes" id="UP001153954">
    <property type="component" value="Unassembled WGS sequence"/>
</dbReference>
<keyword evidence="2" id="KW-1185">Reference proteome</keyword>
<comment type="caution">
    <text evidence="1">The sequence shown here is derived from an EMBL/GenBank/DDBJ whole genome shotgun (WGS) entry which is preliminary data.</text>
</comment>
<evidence type="ECO:0000313" key="1">
    <source>
        <dbReference type="EMBL" id="CAH2087589.1"/>
    </source>
</evidence>
<dbReference type="Gene3D" id="1.10.472.180">
    <property type="entry name" value="Bunyavirus nucleocapsid (N) protein, C-terminal domain"/>
    <property type="match status" value="1"/>
</dbReference>
<dbReference type="EMBL" id="CAKOGL010000006">
    <property type="protein sequence ID" value="CAH2087589.1"/>
    <property type="molecule type" value="Genomic_DNA"/>
</dbReference>
<sequence>MKKFEFSSDRVVRDQIFSGQMFYNVYKDAEFLRHSDNIETILAKGYQLRKTLKETKPGQLVAVEGMFLEKNTPLLIRKTGPGVEIENFEFTSNRLNGLVAAYAFENRLRFPILQSSEATTLGLTWDNENENKCRLYLAAVSGTEHFYEQFRYYPLLCALRKLQLNKITLELVIKIARIKNTQGERMARELMRNLTDVKELWQLFPGTTVSNLKTQLQTAPPELKRIFHET</sequence>
<proteinExistence type="predicted"/>
<dbReference type="AlphaFoldDB" id="A0AAU9TJ14"/>
<reference evidence="1" key="1">
    <citation type="submission" date="2022-03" db="EMBL/GenBank/DDBJ databases">
        <authorList>
            <person name="Tunstrom K."/>
        </authorList>
    </citation>
    <scope>NUCLEOTIDE SEQUENCE</scope>
</reference>